<protein>
    <submittedName>
        <fullName evidence="1">Uncharacterized protein</fullName>
    </submittedName>
</protein>
<reference evidence="1" key="2">
    <citation type="submission" date="2025-09" db="UniProtKB">
        <authorList>
            <consortium name="EnsemblPlants"/>
        </authorList>
    </citation>
    <scope>IDENTIFICATION</scope>
</reference>
<evidence type="ECO:0000313" key="1">
    <source>
        <dbReference type="EnsemblPlants" id="AVESA.00010b.r2.4CG1317350.1.CDS.1"/>
    </source>
</evidence>
<accession>A0ACD5X2G3</accession>
<keyword evidence="2" id="KW-1185">Reference proteome</keyword>
<evidence type="ECO:0000313" key="2">
    <source>
        <dbReference type="Proteomes" id="UP001732700"/>
    </source>
</evidence>
<organism evidence="1 2">
    <name type="scientific">Avena sativa</name>
    <name type="common">Oat</name>
    <dbReference type="NCBI Taxonomy" id="4498"/>
    <lineage>
        <taxon>Eukaryota</taxon>
        <taxon>Viridiplantae</taxon>
        <taxon>Streptophyta</taxon>
        <taxon>Embryophyta</taxon>
        <taxon>Tracheophyta</taxon>
        <taxon>Spermatophyta</taxon>
        <taxon>Magnoliopsida</taxon>
        <taxon>Liliopsida</taxon>
        <taxon>Poales</taxon>
        <taxon>Poaceae</taxon>
        <taxon>BOP clade</taxon>
        <taxon>Pooideae</taxon>
        <taxon>Poodae</taxon>
        <taxon>Poeae</taxon>
        <taxon>Poeae Chloroplast Group 1 (Aveneae type)</taxon>
        <taxon>Aveninae</taxon>
        <taxon>Avena</taxon>
    </lineage>
</organism>
<reference evidence="1" key="1">
    <citation type="submission" date="2021-05" db="EMBL/GenBank/DDBJ databases">
        <authorList>
            <person name="Scholz U."/>
            <person name="Mascher M."/>
            <person name="Fiebig A."/>
        </authorList>
    </citation>
    <scope>NUCLEOTIDE SEQUENCE [LARGE SCALE GENOMIC DNA]</scope>
</reference>
<sequence>MNDTEMASVCNEGKKNQVDLLQNMSTAPSSSYPVNGHSSNGSSKKIDVSCFSGPKTKTERCKYLSPVSKHRKLSSCSNHQTCLRRFPLSKGDGLVREKIKPLSTSSKLTVVDVGGNFQTKIIARCSTKEKPCEKITAASNSRINGRSNGKKNASYLKKDRLLECKARTVPKVSSKIRTAKANFAEEGARVSGLIDQVKPESPLDYKTSPMVCVASSDDHGRVKAEEAPTGSNSDWACNVSDATGGPTTPQHDMASQVNARRHGTRNRAPTAKALEAVALGLLGKKRNGEPKSPGRSRPPQTQRASKFSVCTPTSGDTDKSSMEVDAQW</sequence>
<proteinExistence type="predicted"/>
<dbReference type="EnsemblPlants" id="AVESA.00010b.r2.4CG1317350.1">
    <property type="protein sequence ID" value="AVESA.00010b.r2.4CG1317350.1.CDS.1"/>
    <property type="gene ID" value="AVESA.00010b.r2.4CG1317350"/>
</dbReference>
<dbReference type="Proteomes" id="UP001732700">
    <property type="component" value="Chromosome 4C"/>
</dbReference>
<name>A0ACD5X2G3_AVESA</name>